<name>A0A9D2C6R3_9FIRM</name>
<dbReference type="AlphaFoldDB" id="A0A9D2C6R3"/>
<dbReference type="Pfam" id="PF00455">
    <property type="entry name" value="DeoRC"/>
    <property type="match status" value="1"/>
</dbReference>
<dbReference type="PANTHER" id="PTHR30363:SF44">
    <property type="entry name" value="AGA OPERON TRANSCRIPTIONAL REPRESSOR-RELATED"/>
    <property type="match status" value="1"/>
</dbReference>
<dbReference type="EMBL" id="DXDD01000159">
    <property type="protein sequence ID" value="HIY61552.1"/>
    <property type="molecule type" value="Genomic_DNA"/>
</dbReference>
<dbReference type="GO" id="GO:0003700">
    <property type="term" value="F:DNA-binding transcription factor activity"/>
    <property type="evidence" value="ECO:0007669"/>
    <property type="project" value="InterPro"/>
</dbReference>
<dbReference type="SMART" id="SM00420">
    <property type="entry name" value="HTH_DEOR"/>
    <property type="match status" value="1"/>
</dbReference>
<proteinExistence type="predicted"/>
<dbReference type="PRINTS" id="PR00037">
    <property type="entry name" value="HTHLACR"/>
</dbReference>
<dbReference type="InterPro" id="IPR036390">
    <property type="entry name" value="WH_DNA-bd_sf"/>
</dbReference>
<feature type="domain" description="HTH deoR-type" evidence="3">
    <location>
        <begin position="3"/>
        <end position="58"/>
    </location>
</feature>
<reference evidence="4" key="2">
    <citation type="submission" date="2021-04" db="EMBL/GenBank/DDBJ databases">
        <authorList>
            <person name="Gilroy R."/>
        </authorList>
    </citation>
    <scope>NUCLEOTIDE SEQUENCE</scope>
    <source>
        <strain evidence="4">ChiSxjej3B15-24422</strain>
    </source>
</reference>
<dbReference type="InterPro" id="IPR014036">
    <property type="entry name" value="DeoR-like_C"/>
</dbReference>
<dbReference type="GO" id="GO:0003677">
    <property type="term" value="F:DNA binding"/>
    <property type="evidence" value="ECO:0007669"/>
    <property type="project" value="UniProtKB-KW"/>
</dbReference>
<evidence type="ECO:0000313" key="4">
    <source>
        <dbReference type="EMBL" id="HIY61552.1"/>
    </source>
</evidence>
<keyword evidence="1" id="KW-0805">Transcription regulation</keyword>
<dbReference type="SMART" id="SM01134">
    <property type="entry name" value="DeoRC"/>
    <property type="match status" value="1"/>
</dbReference>
<evidence type="ECO:0000256" key="2">
    <source>
        <dbReference type="ARBA" id="ARBA00023163"/>
    </source>
</evidence>
<dbReference type="Proteomes" id="UP000824007">
    <property type="component" value="Unassembled WGS sequence"/>
</dbReference>
<keyword evidence="2" id="KW-0804">Transcription</keyword>
<dbReference type="InterPro" id="IPR050313">
    <property type="entry name" value="Carb_Metab_HTH_regulators"/>
</dbReference>
<comment type="caution">
    <text evidence="4">The sequence shown here is derived from an EMBL/GenBank/DDBJ whole genome shotgun (WGS) entry which is preliminary data.</text>
</comment>
<dbReference type="InterPro" id="IPR001034">
    <property type="entry name" value="DeoR_HTH"/>
</dbReference>
<dbReference type="PANTHER" id="PTHR30363">
    <property type="entry name" value="HTH-TYPE TRANSCRIPTIONAL REGULATOR SRLR-RELATED"/>
    <property type="match status" value="1"/>
</dbReference>
<dbReference type="PROSITE" id="PS51000">
    <property type="entry name" value="HTH_DEOR_2"/>
    <property type="match status" value="1"/>
</dbReference>
<dbReference type="SUPFAM" id="SSF46785">
    <property type="entry name" value="Winged helix' DNA-binding domain"/>
    <property type="match status" value="1"/>
</dbReference>
<evidence type="ECO:0000313" key="5">
    <source>
        <dbReference type="Proteomes" id="UP000824007"/>
    </source>
</evidence>
<protein>
    <submittedName>
        <fullName evidence="4">DeoR/GlpR family DNA-binding transcription regulator</fullName>
    </submittedName>
</protein>
<gene>
    <name evidence="4" type="ORF">H9831_12880</name>
</gene>
<dbReference type="SUPFAM" id="SSF100950">
    <property type="entry name" value="NagB/RpiA/CoA transferase-like"/>
    <property type="match status" value="1"/>
</dbReference>
<evidence type="ECO:0000259" key="3">
    <source>
        <dbReference type="PROSITE" id="PS51000"/>
    </source>
</evidence>
<dbReference type="InterPro" id="IPR037171">
    <property type="entry name" value="NagB/RpiA_transferase-like"/>
</dbReference>
<reference evidence="4" key="1">
    <citation type="journal article" date="2021" name="PeerJ">
        <title>Extensive microbial diversity within the chicken gut microbiome revealed by metagenomics and culture.</title>
        <authorList>
            <person name="Gilroy R."/>
            <person name="Ravi A."/>
            <person name="Getino M."/>
            <person name="Pursley I."/>
            <person name="Horton D.L."/>
            <person name="Alikhan N.F."/>
            <person name="Baker D."/>
            <person name="Gharbi K."/>
            <person name="Hall N."/>
            <person name="Watson M."/>
            <person name="Adriaenssens E.M."/>
            <person name="Foster-Nyarko E."/>
            <person name="Jarju S."/>
            <person name="Secka A."/>
            <person name="Antonio M."/>
            <person name="Oren A."/>
            <person name="Chaudhuri R.R."/>
            <person name="La Ragione R."/>
            <person name="Hildebrand F."/>
            <person name="Pallen M.J."/>
        </authorList>
    </citation>
    <scope>NUCLEOTIDE SEQUENCE</scope>
    <source>
        <strain evidence="4">ChiSxjej3B15-24422</strain>
    </source>
</reference>
<accession>A0A9D2C6R3</accession>
<sequence length="268" mass="29672">MFMEERQKDIVKKLNETGRVLVSELQERYGISADCARRDLRLLEGKGLLQRTHGGAIALRERVCFPAETYSPEDFSGERPDYRAVAAEAVKQIREGEVIYLTTSQVGYDMAKLLPDSLSVTVLTNSISVAEVLRRKSAVSLIFLGGGMNHRGNCHDWYTVNMVKNIHMDKAFFSHTAFDLSFGASLHESSGAELARAIMENSSVNIGVYPSSKIGRQAVHRVCRPESYDLLITDSGICEDFAAQAAELGLRVEIARLPEEKQGCAGLR</sequence>
<dbReference type="Pfam" id="PF08220">
    <property type="entry name" value="HTH_DeoR"/>
    <property type="match status" value="1"/>
</dbReference>
<evidence type="ECO:0000256" key="1">
    <source>
        <dbReference type="ARBA" id="ARBA00023015"/>
    </source>
</evidence>
<organism evidence="4 5">
    <name type="scientific">Candidatus Eisenbergiella pullistercoris</name>
    <dbReference type="NCBI Taxonomy" id="2838555"/>
    <lineage>
        <taxon>Bacteria</taxon>
        <taxon>Bacillati</taxon>
        <taxon>Bacillota</taxon>
        <taxon>Clostridia</taxon>
        <taxon>Lachnospirales</taxon>
        <taxon>Lachnospiraceae</taxon>
        <taxon>Eisenbergiella</taxon>
    </lineage>
</organism>
<keyword evidence="4" id="KW-0238">DNA-binding</keyword>